<dbReference type="VEuPathDB" id="CryptoDB:GNI_135670"/>
<dbReference type="GeneID" id="22914813"/>
<feature type="transmembrane region" description="Helical" evidence="2">
    <location>
        <begin position="396"/>
        <end position="419"/>
    </location>
</feature>
<evidence type="ECO:0000313" key="3">
    <source>
        <dbReference type="EMBL" id="EZG46015.1"/>
    </source>
</evidence>
<organism evidence="3 4">
    <name type="scientific">Gregarina niphandrodes</name>
    <name type="common">Septate eugregarine</name>
    <dbReference type="NCBI Taxonomy" id="110365"/>
    <lineage>
        <taxon>Eukaryota</taxon>
        <taxon>Sar</taxon>
        <taxon>Alveolata</taxon>
        <taxon>Apicomplexa</taxon>
        <taxon>Conoidasida</taxon>
        <taxon>Gregarinasina</taxon>
        <taxon>Eugregarinorida</taxon>
        <taxon>Gregarinidae</taxon>
        <taxon>Gregarina</taxon>
    </lineage>
</organism>
<comment type="caution">
    <text evidence="3">The sequence shown here is derived from an EMBL/GenBank/DDBJ whole genome shotgun (WGS) entry which is preliminary data.</text>
</comment>
<keyword evidence="4" id="KW-1185">Reference proteome</keyword>
<dbReference type="Proteomes" id="UP000019763">
    <property type="component" value="Unassembled WGS sequence"/>
</dbReference>
<dbReference type="eggNOG" id="KOG1301">
    <property type="taxonomic scope" value="Eukaryota"/>
</dbReference>
<gene>
    <name evidence="3" type="ORF">GNI_135670</name>
</gene>
<dbReference type="Gene3D" id="3.40.50.1910">
    <property type="match status" value="1"/>
</dbReference>
<dbReference type="InterPro" id="IPR036045">
    <property type="entry name" value="Sec1-like_sf"/>
</dbReference>
<dbReference type="InterPro" id="IPR043127">
    <property type="entry name" value="Sec-1-like_dom3a"/>
</dbReference>
<protein>
    <submittedName>
        <fullName evidence="3">Sec1 family protein</fullName>
    </submittedName>
</protein>
<dbReference type="Pfam" id="PF00995">
    <property type="entry name" value="Sec1"/>
    <property type="match status" value="1"/>
</dbReference>
<dbReference type="RefSeq" id="XP_011132389.1">
    <property type="nucleotide sequence ID" value="XM_011134087.1"/>
</dbReference>
<dbReference type="EMBL" id="AFNH02001004">
    <property type="protein sequence ID" value="EZG46015.1"/>
    <property type="molecule type" value="Genomic_DNA"/>
</dbReference>
<proteinExistence type="inferred from homology"/>
<dbReference type="InterPro" id="IPR027482">
    <property type="entry name" value="Sec1-like_dom2"/>
</dbReference>
<dbReference type="OrthoDB" id="10251230at2759"/>
<keyword evidence="2" id="KW-0472">Membrane</keyword>
<reference evidence="3" key="1">
    <citation type="submission" date="2013-12" db="EMBL/GenBank/DDBJ databases">
        <authorList>
            <person name="Omoto C.K."/>
            <person name="Sibley D."/>
            <person name="Venepally P."/>
            <person name="Hadjithomas M."/>
            <person name="Karamycheva S."/>
            <person name="Brunk B."/>
            <person name="Roos D."/>
            <person name="Caler E."/>
            <person name="Lorenzi H."/>
        </authorList>
    </citation>
    <scope>NUCLEOTIDE SEQUENCE</scope>
</reference>
<dbReference type="AlphaFoldDB" id="A0A023B0V2"/>
<dbReference type="SUPFAM" id="SSF56815">
    <property type="entry name" value="Sec1/munc18-like (SM) proteins"/>
    <property type="match status" value="1"/>
</dbReference>
<evidence type="ECO:0000256" key="1">
    <source>
        <dbReference type="ARBA" id="ARBA00009884"/>
    </source>
</evidence>
<sequence>MHGIQPVYESRNRRPTILLTDRSFDYYSPLCHTWTYESLLHDCFGIHLNQVVVNGQKSELSPTTDQFWADHRGSSYPEVAEATAQLLNEFKAKIASVNRTTNPDAGAETMSGLNAAIENAPNVINLKDSLDLHTRVAQELYNVLLKRDLPDFYNLETDMLESGWSQGPYNMKQVRDLLEKGDDDDKQRLILCSHLLLKDRVPPEEINSLCHLLPPPDAGTGRQAGILPALKFLRHHDTMLQMSATNTYESLSNTQQPEVGREPVVPGPGTFGGTAMNVAKGILWQGIKQVMQLKHQPKIVSLVEGLVDQSKKSVIVSQYDRYDPLGVAGDVKQTGVSQAIVFVVGGGSYAEADACAKWAKKTKEVLGEIITANLVFGDIPNVPLKEPGDPAIISHALWTMLQLLAVIVLALYALLLFVWHVSGRTVVREFYKFEKENVQIKSD</sequence>
<keyword evidence="2" id="KW-1133">Transmembrane helix</keyword>
<dbReference type="GO" id="GO:0016192">
    <property type="term" value="P:vesicle-mediated transport"/>
    <property type="evidence" value="ECO:0007669"/>
    <property type="project" value="InterPro"/>
</dbReference>
<accession>A0A023B0V2</accession>
<dbReference type="Gene3D" id="3.90.830.10">
    <property type="entry name" value="Syntaxin Binding Protein 1, Chain A, domain 2"/>
    <property type="match status" value="1"/>
</dbReference>
<name>A0A023B0V2_GRENI</name>
<keyword evidence="2" id="KW-0812">Transmembrane</keyword>
<evidence type="ECO:0000313" key="4">
    <source>
        <dbReference type="Proteomes" id="UP000019763"/>
    </source>
</evidence>
<dbReference type="PANTHER" id="PTHR11679">
    <property type="entry name" value="VESICLE PROTEIN SORTING-ASSOCIATED"/>
    <property type="match status" value="1"/>
</dbReference>
<dbReference type="InterPro" id="IPR001619">
    <property type="entry name" value="Sec1-like"/>
</dbReference>
<evidence type="ECO:0000256" key="2">
    <source>
        <dbReference type="SAM" id="Phobius"/>
    </source>
</evidence>
<comment type="similarity">
    <text evidence="1">Belongs to the STXBP/unc-18/SEC1 family.</text>
</comment>